<evidence type="ECO:0000313" key="2">
    <source>
        <dbReference type="Proteomes" id="UP000241462"/>
    </source>
</evidence>
<name>A0A2T3ANE9_9PEZI</name>
<reference evidence="1 2" key="1">
    <citation type="journal article" date="2018" name="Mycol. Prog.">
        <title>Coniella lustricola, a new species from submerged detritus.</title>
        <authorList>
            <person name="Raudabaugh D.B."/>
            <person name="Iturriaga T."/>
            <person name="Carver A."/>
            <person name="Mondo S."/>
            <person name="Pangilinan J."/>
            <person name="Lipzen A."/>
            <person name="He G."/>
            <person name="Amirebrahimi M."/>
            <person name="Grigoriev I.V."/>
            <person name="Miller A.N."/>
        </authorList>
    </citation>
    <scope>NUCLEOTIDE SEQUENCE [LARGE SCALE GENOMIC DNA]</scope>
    <source>
        <strain evidence="1 2">B22-T-1</strain>
    </source>
</reference>
<accession>A0A2T3ANE9</accession>
<dbReference type="Proteomes" id="UP000241462">
    <property type="component" value="Unassembled WGS sequence"/>
</dbReference>
<keyword evidence="2" id="KW-1185">Reference proteome</keyword>
<organism evidence="1 2">
    <name type="scientific">Coniella lustricola</name>
    <dbReference type="NCBI Taxonomy" id="2025994"/>
    <lineage>
        <taxon>Eukaryota</taxon>
        <taxon>Fungi</taxon>
        <taxon>Dikarya</taxon>
        <taxon>Ascomycota</taxon>
        <taxon>Pezizomycotina</taxon>
        <taxon>Sordariomycetes</taxon>
        <taxon>Sordariomycetidae</taxon>
        <taxon>Diaporthales</taxon>
        <taxon>Schizoparmaceae</taxon>
        <taxon>Coniella</taxon>
    </lineage>
</organism>
<proteinExistence type="predicted"/>
<dbReference type="STRING" id="2025994.A0A2T3ANE9"/>
<dbReference type="EMBL" id="KZ678372">
    <property type="protein sequence ID" value="PSS05179.1"/>
    <property type="molecule type" value="Genomic_DNA"/>
</dbReference>
<gene>
    <name evidence="1" type="ORF">BD289DRAFT_419680</name>
</gene>
<protein>
    <recommendedName>
        <fullName evidence="3">DNA mismatch repair protein HSM3 N-terminal domain-containing protein</fullName>
    </recommendedName>
</protein>
<dbReference type="InParanoid" id="A0A2T3ANE9"/>
<evidence type="ECO:0008006" key="3">
    <source>
        <dbReference type="Google" id="ProtNLM"/>
    </source>
</evidence>
<dbReference type="AlphaFoldDB" id="A0A2T3ANE9"/>
<dbReference type="OrthoDB" id="4538483at2759"/>
<evidence type="ECO:0000313" key="1">
    <source>
        <dbReference type="EMBL" id="PSS05179.1"/>
    </source>
</evidence>
<sequence length="405" mass="44957">MAETEPSQRAATLTSQLDELDAHITKLTAVEDPSQHFQADLFDQINYQLSPVAYPDLTARFLPRVGLILKKVAEQAATAAPTGTEVEWKGYPPPLILFTIKLLRPLDFPSALELCQASYLITALQSSEEYINALALAILEKAALSPSGASILAATPGLVEAFLERWLISPSVSVGQRGVEILGDILDIDCPLSQPAFTDEQQEVLDIRLVRRATQGHGAVWRRLFGPDNLCWAILHKIDSELLPAASTDSKVMAQRSCAQDRLLRLLPRLAVLDFQSLTHCIAPAGPPESDKDEFSTSGHDGQPMSLLDFASLHMVDRSNDYLMYLTWTEYFMQLIGALRVADTARLSVETLRRLVREADDEQLRNNLWSMPESLVKTPIGEADEMRAWLREISPRPSMRITNGN</sequence>